<dbReference type="OrthoDB" id="2428199at2759"/>
<evidence type="ECO:0000256" key="6">
    <source>
        <dbReference type="ARBA" id="ARBA00022777"/>
    </source>
</evidence>
<dbReference type="EMBL" id="CAMKVN010013544">
    <property type="protein sequence ID" value="CAI2196042.1"/>
    <property type="molecule type" value="Genomic_DNA"/>
</dbReference>
<keyword evidence="6" id="KW-0418">Kinase</keyword>
<evidence type="ECO:0000313" key="10">
    <source>
        <dbReference type="EMBL" id="CAI2196042.1"/>
    </source>
</evidence>
<proteinExistence type="inferred from homology"/>
<feature type="domain" description="Thymidylate kinase-like" evidence="9">
    <location>
        <begin position="52"/>
        <end position="146"/>
    </location>
</feature>
<dbReference type="PANTHER" id="PTHR10344:SF4">
    <property type="entry name" value="UMP-CMP KINASE 2, MITOCHONDRIAL"/>
    <property type="match status" value="1"/>
</dbReference>
<dbReference type="EC" id="2.7.4.9" evidence="2"/>
<keyword evidence="3" id="KW-0808">Transferase</keyword>
<dbReference type="GO" id="GO:0006227">
    <property type="term" value="P:dUDP biosynthetic process"/>
    <property type="evidence" value="ECO:0007669"/>
    <property type="project" value="TreeGrafter"/>
</dbReference>
<keyword evidence="7" id="KW-0067">ATP-binding</keyword>
<evidence type="ECO:0000256" key="7">
    <source>
        <dbReference type="ARBA" id="ARBA00022840"/>
    </source>
</evidence>
<dbReference type="SUPFAM" id="SSF55811">
    <property type="entry name" value="Nudix"/>
    <property type="match status" value="1"/>
</dbReference>
<evidence type="ECO:0000256" key="4">
    <source>
        <dbReference type="ARBA" id="ARBA00022727"/>
    </source>
</evidence>
<dbReference type="CDD" id="cd01672">
    <property type="entry name" value="TMPK"/>
    <property type="match status" value="1"/>
</dbReference>
<keyword evidence="5" id="KW-0547">Nucleotide-binding</keyword>
<dbReference type="InterPro" id="IPR015797">
    <property type="entry name" value="NUDIX_hydrolase-like_dom_sf"/>
</dbReference>
<dbReference type="InterPro" id="IPR018095">
    <property type="entry name" value="Thymidylate_kin_CS"/>
</dbReference>
<dbReference type="Proteomes" id="UP001153678">
    <property type="component" value="Unassembled WGS sequence"/>
</dbReference>
<comment type="similarity">
    <text evidence="1">Belongs to the thymidylate kinase family.</text>
</comment>
<dbReference type="GO" id="GO:0005524">
    <property type="term" value="F:ATP binding"/>
    <property type="evidence" value="ECO:0007669"/>
    <property type="project" value="UniProtKB-KW"/>
</dbReference>
<dbReference type="GO" id="GO:0006233">
    <property type="term" value="P:dTDP biosynthetic process"/>
    <property type="evidence" value="ECO:0007669"/>
    <property type="project" value="InterPro"/>
</dbReference>
<keyword evidence="4" id="KW-0545">Nucleotide biosynthesis</keyword>
<dbReference type="GO" id="GO:0004798">
    <property type="term" value="F:dTMP kinase activity"/>
    <property type="evidence" value="ECO:0007669"/>
    <property type="project" value="UniProtKB-EC"/>
</dbReference>
<organism evidence="10 11">
    <name type="scientific">Funneliformis geosporum</name>
    <dbReference type="NCBI Taxonomy" id="1117311"/>
    <lineage>
        <taxon>Eukaryota</taxon>
        <taxon>Fungi</taxon>
        <taxon>Fungi incertae sedis</taxon>
        <taxon>Mucoromycota</taxon>
        <taxon>Glomeromycotina</taxon>
        <taxon>Glomeromycetes</taxon>
        <taxon>Glomerales</taxon>
        <taxon>Glomeraceae</taxon>
        <taxon>Funneliformis</taxon>
    </lineage>
</organism>
<protein>
    <recommendedName>
        <fullName evidence="2">dTMP kinase</fullName>
        <ecNumber evidence="2">2.7.4.9</ecNumber>
    </recommendedName>
</protein>
<dbReference type="InterPro" id="IPR027417">
    <property type="entry name" value="P-loop_NTPase"/>
</dbReference>
<dbReference type="InterPro" id="IPR039430">
    <property type="entry name" value="Thymidylate_kin-like_dom"/>
</dbReference>
<feature type="domain" description="Nudix hydrolase" evidence="8">
    <location>
        <begin position="169"/>
        <end position="199"/>
    </location>
</feature>
<dbReference type="GO" id="GO:0005829">
    <property type="term" value="C:cytosol"/>
    <property type="evidence" value="ECO:0007669"/>
    <property type="project" value="TreeGrafter"/>
</dbReference>
<dbReference type="PANTHER" id="PTHR10344">
    <property type="entry name" value="THYMIDYLATE KINASE"/>
    <property type="match status" value="1"/>
</dbReference>
<reference evidence="10" key="1">
    <citation type="submission" date="2022-08" db="EMBL/GenBank/DDBJ databases">
        <authorList>
            <person name="Kallberg Y."/>
            <person name="Tangrot J."/>
            <person name="Rosling A."/>
        </authorList>
    </citation>
    <scope>NUCLEOTIDE SEQUENCE</scope>
    <source>
        <strain evidence="10">Wild A</strain>
    </source>
</reference>
<accession>A0A9W4T7Y5</accession>
<dbReference type="Pfam" id="PF02223">
    <property type="entry name" value="Thymidylate_kin"/>
    <property type="match status" value="1"/>
</dbReference>
<evidence type="ECO:0000256" key="2">
    <source>
        <dbReference type="ARBA" id="ARBA00012980"/>
    </source>
</evidence>
<dbReference type="AlphaFoldDB" id="A0A9W4T7Y5"/>
<dbReference type="Gene3D" id="3.90.79.10">
    <property type="entry name" value="Nucleoside Triphosphate Pyrophosphohydrolase"/>
    <property type="match status" value="1"/>
</dbReference>
<dbReference type="Pfam" id="PF00293">
    <property type="entry name" value="NUDIX"/>
    <property type="match status" value="1"/>
</dbReference>
<dbReference type="InterPro" id="IPR000086">
    <property type="entry name" value="NUDIX_hydrolase_dom"/>
</dbReference>
<evidence type="ECO:0000259" key="9">
    <source>
        <dbReference type="Pfam" id="PF02223"/>
    </source>
</evidence>
<sequence>IGRFFLWVKGIDGSGKTTLINNLKKSVELDLITHNWRDTELGQKIWHLLNETQNKVVIIDRYIDSTLVYQALEGKLGVSIVQEIAKKTINLPLPDITFVLDIDPQQAQERLKKRKLTTERIYLVKADQTEEEVLTEVQDIIKQVYLPKKEVILPQYVRVVIQNEQEEFLVPGETPELAAKRELFEETNLVVENLKKITEGNTFYANLPKGAFSAFLSSKLLVEIGKIVKAGDLSYVKRVFLEELYSSHLREKLAQKYLQANFSQTQKAKFILSNYESDAITLSYHYRTRRNRAIQRENKHFEEIKDNVEYVKISGAEKKEIAKNKKLIKNDTKNMLFFALSKSLYATIPNYAMLKYLPITLLFLVQE</sequence>
<keyword evidence="11" id="KW-1185">Reference proteome</keyword>
<dbReference type="GO" id="GO:0006235">
    <property type="term" value="P:dTTP biosynthetic process"/>
    <property type="evidence" value="ECO:0007669"/>
    <property type="project" value="TreeGrafter"/>
</dbReference>
<evidence type="ECO:0000256" key="5">
    <source>
        <dbReference type="ARBA" id="ARBA00022741"/>
    </source>
</evidence>
<evidence type="ECO:0000313" key="11">
    <source>
        <dbReference type="Proteomes" id="UP001153678"/>
    </source>
</evidence>
<dbReference type="Gene3D" id="3.40.50.300">
    <property type="entry name" value="P-loop containing nucleotide triphosphate hydrolases"/>
    <property type="match status" value="2"/>
</dbReference>
<dbReference type="SUPFAM" id="SSF52540">
    <property type="entry name" value="P-loop containing nucleoside triphosphate hydrolases"/>
    <property type="match status" value="1"/>
</dbReference>
<comment type="caution">
    <text evidence="10">The sequence shown here is derived from an EMBL/GenBank/DDBJ whole genome shotgun (WGS) entry which is preliminary data.</text>
</comment>
<feature type="non-terminal residue" evidence="10">
    <location>
        <position position="1"/>
    </location>
</feature>
<evidence type="ECO:0000256" key="1">
    <source>
        <dbReference type="ARBA" id="ARBA00009776"/>
    </source>
</evidence>
<evidence type="ECO:0000256" key="3">
    <source>
        <dbReference type="ARBA" id="ARBA00022679"/>
    </source>
</evidence>
<dbReference type="PROSITE" id="PS01331">
    <property type="entry name" value="THYMIDYLATE_KINASE"/>
    <property type="match status" value="1"/>
</dbReference>
<gene>
    <name evidence="10" type="ORF">FWILDA_LOCUS17379</name>
</gene>
<name>A0A9W4T7Y5_9GLOM</name>
<evidence type="ECO:0000259" key="8">
    <source>
        <dbReference type="Pfam" id="PF00293"/>
    </source>
</evidence>